<comment type="caution">
    <text evidence="1">The sequence shown here is derived from an EMBL/GenBank/DDBJ whole genome shotgun (WGS) entry which is preliminary data.</text>
</comment>
<proteinExistence type="predicted"/>
<sequence length="104" mass="11646">MNLNNNPTAQQLSQLLSVCNDDAGHHILWVSKTGDVSVTLINDIGPIGFEQNTPSMAMRYETFQRGNKYVGQEAANDEGYVNRLLKDLINEWPLYSGKSVRYIG</sequence>
<name>A0A632QV57_SALET</name>
<gene>
    <name evidence="1" type="ORF">CA693_01110</name>
</gene>
<protein>
    <submittedName>
        <fullName evidence="1">Uncharacterized protein</fullName>
    </submittedName>
</protein>
<evidence type="ECO:0000313" key="1">
    <source>
        <dbReference type="EMBL" id="EDG9826196.1"/>
    </source>
</evidence>
<organism evidence="1">
    <name type="scientific">Salmonella enterica subsp. enterica serovar Heidelberg</name>
    <dbReference type="NCBI Taxonomy" id="611"/>
    <lineage>
        <taxon>Bacteria</taxon>
        <taxon>Pseudomonadati</taxon>
        <taxon>Pseudomonadota</taxon>
        <taxon>Gammaproteobacteria</taxon>
        <taxon>Enterobacterales</taxon>
        <taxon>Enterobacteriaceae</taxon>
        <taxon>Salmonella</taxon>
    </lineage>
</organism>
<dbReference type="EMBL" id="AAMFZD010000001">
    <property type="protein sequence ID" value="EDG9826196.1"/>
    <property type="molecule type" value="Genomic_DNA"/>
</dbReference>
<accession>A0A632QV57</accession>
<dbReference type="AlphaFoldDB" id="A0A632QV57"/>
<reference evidence="1" key="1">
    <citation type="submission" date="2018-07" db="EMBL/GenBank/DDBJ databases">
        <authorList>
            <consortium name="PulseNet: The National Subtyping Network for Foodborne Disease Surveillance"/>
            <person name="Tarr C.L."/>
            <person name="Trees E."/>
            <person name="Katz L.S."/>
            <person name="Carleton-Romer H.A."/>
            <person name="Stroika S."/>
            <person name="Kucerova Z."/>
            <person name="Roache K.F."/>
            <person name="Sabol A.L."/>
            <person name="Besser J."/>
            <person name="Gerner-Smidt P."/>
        </authorList>
    </citation>
    <scope>NUCLEOTIDE SEQUENCE</scope>
    <source>
        <strain evidence="1">PNUSAS013571</strain>
    </source>
</reference>